<feature type="coiled-coil region" evidence="3">
    <location>
        <begin position="241"/>
        <end position="268"/>
    </location>
</feature>
<keyword evidence="1" id="KW-0547">Nucleotide-binding</keyword>
<keyword evidence="3" id="KW-0175">Coiled coil</keyword>
<evidence type="ECO:0000313" key="6">
    <source>
        <dbReference type="EMBL" id="WJW66735.1"/>
    </source>
</evidence>
<dbReference type="PANTHER" id="PTHR42855:SF2">
    <property type="entry name" value="DRUG RESISTANCE ABC TRANSPORTER,ATP-BINDING PROTEIN"/>
    <property type="match status" value="1"/>
</dbReference>
<dbReference type="PROSITE" id="PS00211">
    <property type="entry name" value="ABC_TRANSPORTER_1"/>
    <property type="match status" value="2"/>
</dbReference>
<evidence type="ECO:0000256" key="1">
    <source>
        <dbReference type="ARBA" id="ARBA00022741"/>
    </source>
</evidence>
<dbReference type="InterPro" id="IPR003593">
    <property type="entry name" value="AAA+_ATPase"/>
</dbReference>
<protein>
    <submittedName>
        <fullName evidence="5">ABC-F type ribosomal protection protein</fullName>
    </submittedName>
</protein>
<dbReference type="RefSeq" id="WP_341468627.1">
    <property type="nucleotide sequence ID" value="NZ_CP128399.1"/>
</dbReference>
<evidence type="ECO:0000256" key="2">
    <source>
        <dbReference type="ARBA" id="ARBA00022840"/>
    </source>
</evidence>
<dbReference type="GO" id="GO:0016887">
    <property type="term" value="F:ATP hydrolysis activity"/>
    <property type="evidence" value="ECO:0007669"/>
    <property type="project" value="InterPro"/>
</dbReference>
<gene>
    <name evidence="5" type="primary">abc-f</name>
    <name evidence="5" type="ORF">HXX08_03155</name>
    <name evidence="6" type="ORF">OZ401_002550</name>
</gene>
<dbReference type="Proteomes" id="UP001431572">
    <property type="component" value="Chromosome 1"/>
</dbReference>
<evidence type="ECO:0000313" key="5">
    <source>
        <dbReference type="EMBL" id="NWJ44853.1"/>
    </source>
</evidence>
<keyword evidence="2" id="KW-0067">ATP-binding</keyword>
<dbReference type="InterPro" id="IPR003439">
    <property type="entry name" value="ABC_transporter-like_ATP-bd"/>
</dbReference>
<dbReference type="InterPro" id="IPR027417">
    <property type="entry name" value="P-loop_NTPase"/>
</dbReference>
<evidence type="ECO:0000256" key="3">
    <source>
        <dbReference type="SAM" id="Coils"/>
    </source>
</evidence>
<dbReference type="SMART" id="SM00382">
    <property type="entry name" value="AAA"/>
    <property type="match status" value="2"/>
</dbReference>
<feature type="domain" description="ABC transporter" evidence="4">
    <location>
        <begin position="347"/>
        <end position="552"/>
    </location>
</feature>
<evidence type="ECO:0000259" key="4">
    <source>
        <dbReference type="PROSITE" id="PS50893"/>
    </source>
</evidence>
<dbReference type="EMBL" id="CP128399">
    <property type="protein sequence ID" value="WJW66735.1"/>
    <property type="molecule type" value="Genomic_DNA"/>
</dbReference>
<dbReference type="GO" id="GO:0005524">
    <property type="term" value="F:ATP binding"/>
    <property type="evidence" value="ECO:0007669"/>
    <property type="project" value="UniProtKB-KW"/>
</dbReference>
<reference evidence="5 7" key="1">
    <citation type="submission" date="2020-06" db="EMBL/GenBank/DDBJ databases">
        <title>Anoxygenic phototrophic Chloroflexota member uses a Type I reaction center.</title>
        <authorList>
            <person name="Tsuji J.M."/>
            <person name="Shaw N.A."/>
            <person name="Nagashima S."/>
            <person name="Venkiteswaran J."/>
            <person name="Schiff S.L."/>
            <person name="Hanada S."/>
            <person name="Tank M."/>
            <person name="Neufeld J.D."/>
        </authorList>
    </citation>
    <scope>NUCLEOTIDE SEQUENCE [LARGE SCALE GENOMIC DNA]</scope>
    <source>
        <strain evidence="5">L227-S17</strain>
    </source>
</reference>
<keyword evidence="8" id="KW-1185">Reference proteome</keyword>
<organism evidence="5 7">
    <name type="scientific">Candidatus Chlorohelix allophototropha</name>
    <dbReference type="NCBI Taxonomy" id="3003348"/>
    <lineage>
        <taxon>Bacteria</taxon>
        <taxon>Bacillati</taxon>
        <taxon>Chloroflexota</taxon>
        <taxon>Chloroflexia</taxon>
        <taxon>Candidatus Chloroheliales</taxon>
        <taxon>Candidatus Chloroheliaceae</taxon>
        <taxon>Candidatus Chlorohelix</taxon>
    </lineage>
</organism>
<dbReference type="InterPro" id="IPR051309">
    <property type="entry name" value="ABCF_ATPase"/>
</dbReference>
<dbReference type="PANTHER" id="PTHR42855">
    <property type="entry name" value="ABC TRANSPORTER ATP-BINDING SUBUNIT"/>
    <property type="match status" value="1"/>
</dbReference>
<dbReference type="Pfam" id="PF00005">
    <property type="entry name" value="ABC_tran"/>
    <property type="match status" value="2"/>
</dbReference>
<dbReference type="FunFam" id="3.40.50.300:FF:000011">
    <property type="entry name" value="Putative ABC transporter ATP-binding component"/>
    <property type="match status" value="1"/>
</dbReference>
<dbReference type="PROSITE" id="PS50893">
    <property type="entry name" value="ABC_TRANSPORTER_2"/>
    <property type="match status" value="2"/>
</dbReference>
<accession>A0A8T7LVE3</accession>
<dbReference type="NCBIfam" id="NF000355">
    <property type="entry name" value="ribo_prot_ABC_F"/>
    <property type="match status" value="1"/>
</dbReference>
<dbReference type="InterPro" id="IPR017871">
    <property type="entry name" value="ABC_transporter-like_CS"/>
</dbReference>
<feature type="domain" description="ABC transporter" evidence="4">
    <location>
        <begin position="2"/>
        <end position="266"/>
    </location>
</feature>
<dbReference type="Proteomes" id="UP000521676">
    <property type="component" value="Unassembled WGS sequence"/>
</dbReference>
<name>A0A8T7LVE3_9CHLR</name>
<evidence type="ECO:0000313" key="8">
    <source>
        <dbReference type="Proteomes" id="UP001431572"/>
    </source>
</evidence>
<reference evidence="6" key="2">
    <citation type="journal article" date="2024" name="Nature">
        <title>Anoxygenic phototroph of the Chloroflexota uses a type I reaction centre.</title>
        <authorList>
            <person name="Tsuji J.M."/>
            <person name="Shaw N.A."/>
            <person name="Nagashima S."/>
            <person name="Venkiteswaran J.J."/>
            <person name="Schiff S.L."/>
            <person name="Watanabe T."/>
            <person name="Fukui M."/>
            <person name="Hanada S."/>
            <person name="Tank M."/>
            <person name="Neufeld J.D."/>
        </authorList>
    </citation>
    <scope>NUCLEOTIDE SEQUENCE</scope>
    <source>
        <strain evidence="6">L227-S17</strain>
    </source>
</reference>
<dbReference type="CDD" id="cd03221">
    <property type="entry name" value="ABCF_EF-3"/>
    <property type="match status" value="2"/>
</dbReference>
<dbReference type="AlphaFoldDB" id="A0A8T7LVE3"/>
<dbReference type="EMBL" id="JACATZ010000001">
    <property type="protein sequence ID" value="NWJ44853.1"/>
    <property type="molecule type" value="Genomic_DNA"/>
</dbReference>
<dbReference type="Gene3D" id="3.40.50.300">
    <property type="entry name" value="P-loop containing nucleotide triphosphate hydrolases"/>
    <property type="match status" value="2"/>
</dbReference>
<dbReference type="SUPFAM" id="SSF52540">
    <property type="entry name" value="P-loop containing nucleoside triphosphate hydrolases"/>
    <property type="match status" value="2"/>
</dbReference>
<evidence type="ECO:0000313" key="7">
    <source>
        <dbReference type="Proteomes" id="UP000521676"/>
    </source>
</evidence>
<proteinExistence type="predicted"/>
<sequence length="552" mass="61793">MLKVSGINKSFGDAVILEKVGFILNRGERTGLIGPNGSGKSTLLKIIVGEEQADSGKVWLDPSARFGYLEQALEYAPDDTVGKIIGKAIGQALEILLEIEQLGVAISAAQGDEFEVLMASYSEALEEAERLDAYGAQARLAEALNGLGLEHLDQKTPVTTLSGGQKTRLGLARLLLSRPDLLLLDEPTNHLDITALEWLQEFVRQYKGAVLIVSHDRAFLDEVVQKLLVLDEKTHTLKEFVGNYSAYMEDEERQRRKYEDEYQRQQEYIGKVEADLHATEQHARNIEGSTIDFYVRKRALKVARRAVVRKARLEKYLDSEERLEKPKKGWHMKLEFENTPTSGQIVLTLDNVAKAFGNLRLFERVTGELKKGERVVLLGANGTGKTTLLKIIAGELAPDSGIARLGANVRVGYFSQEQEGLKPQQTALEAVREVTALSETEARNFLHYFLFSGDEVFTPVGNLSYGERARLALARLVLSGVNFLLLDEPLNHLDIKSREQFEEALEQFEGTILAVAHDRYFVAHFAERIWAIQDKALKSYYALEDYERAVAV</sequence>